<keyword evidence="3" id="KW-1185">Reference proteome</keyword>
<feature type="region of interest" description="Disordered" evidence="1">
    <location>
        <begin position="1"/>
        <end position="30"/>
    </location>
</feature>
<comment type="caution">
    <text evidence="2">The sequence shown here is derived from an EMBL/GenBank/DDBJ whole genome shotgun (WGS) entry which is preliminary data.</text>
</comment>
<proteinExistence type="predicted"/>
<accession>A0AAW1XX70</accession>
<protein>
    <submittedName>
        <fullName evidence="2">Uncharacterized protein</fullName>
    </submittedName>
</protein>
<evidence type="ECO:0000256" key="1">
    <source>
        <dbReference type="SAM" id="MobiDB-lite"/>
    </source>
</evidence>
<dbReference type="AlphaFoldDB" id="A0AAW1XX70"/>
<feature type="compositionally biased region" description="Basic and acidic residues" evidence="1">
    <location>
        <begin position="9"/>
        <end position="20"/>
    </location>
</feature>
<gene>
    <name evidence="2" type="ORF">M0R45_017689</name>
</gene>
<dbReference type="EMBL" id="JBEDUW010000003">
    <property type="protein sequence ID" value="KAK9941061.1"/>
    <property type="molecule type" value="Genomic_DNA"/>
</dbReference>
<name>A0AAW1XX70_RUBAR</name>
<evidence type="ECO:0000313" key="2">
    <source>
        <dbReference type="EMBL" id="KAK9941061.1"/>
    </source>
</evidence>
<dbReference type="Proteomes" id="UP001457282">
    <property type="component" value="Unassembled WGS sequence"/>
</dbReference>
<sequence length="104" mass="11106">MSGRRQSLQRKDAGVMDRDGGLGAAGDLSRETRVSGWARQDSTVVMDQGRSGVVWAFCGDGRDAGFRQRIGIHGSPAVLGADGGVVVMVEQSRWGLRYLAVRDG</sequence>
<evidence type="ECO:0000313" key="3">
    <source>
        <dbReference type="Proteomes" id="UP001457282"/>
    </source>
</evidence>
<reference evidence="2 3" key="1">
    <citation type="journal article" date="2023" name="G3 (Bethesda)">
        <title>A chromosome-length genome assembly and annotation of blackberry (Rubus argutus, cv. 'Hillquist').</title>
        <authorList>
            <person name="Bruna T."/>
            <person name="Aryal R."/>
            <person name="Dudchenko O."/>
            <person name="Sargent D.J."/>
            <person name="Mead D."/>
            <person name="Buti M."/>
            <person name="Cavallini A."/>
            <person name="Hytonen T."/>
            <person name="Andres J."/>
            <person name="Pham M."/>
            <person name="Weisz D."/>
            <person name="Mascagni F."/>
            <person name="Usai G."/>
            <person name="Natali L."/>
            <person name="Bassil N."/>
            <person name="Fernandez G.E."/>
            <person name="Lomsadze A."/>
            <person name="Armour M."/>
            <person name="Olukolu B."/>
            <person name="Poorten T."/>
            <person name="Britton C."/>
            <person name="Davik J."/>
            <person name="Ashrafi H."/>
            <person name="Aiden E.L."/>
            <person name="Borodovsky M."/>
            <person name="Worthington M."/>
        </authorList>
    </citation>
    <scope>NUCLEOTIDE SEQUENCE [LARGE SCALE GENOMIC DNA]</scope>
    <source>
        <strain evidence="2">PI 553951</strain>
    </source>
</reference>
<organism evidence="2 3">
    <name type="scientific">Rubus argutus</name>
    <name type="common">Southern blackberry</name>
    <dbReference type="NCBI Taxonomy" id="59490"/>
    <lineage>
        <taxon>Eukaryota</taxon>
        <taxon>Viridiplantae</taxon>
        <taxon>Streptophyta</taxon>
        <taxon>Embryophyta</taxon>
        <taxon>Tracheophyta</taxon>
        <taxon>Spermatophyta</taxon>
        <taxon>Magnoliopsida</taxon>
        <taxon>eudicotyledons</taxon>
        <taxon>Gunneridae</taxon>
        <taxon>Pentapetalae</taxon>
        <taxon>rosids</taxon>
        <taxon>fabids</taxon>
        <taxon>Rosales</taxon>
        <taxon>Rosaceae</taxon>
        <taxon>Rosoideae</taxon>
        <taxon>Rosoideae incertae sedis</taxon>
        <taxon>Rubus</taxon>
    </lineage>
</organism>